<dbReference type="Pfam" id="PF12697">
    <property type="entry name" value="Abhydrolase_6"/>
    <property type="match status" value="1"/>
</dbReference>
<dbReference type="PANTHER" id="PTHR43433">
    <property type="entry name" value="HYDROLASE, ALPHA/BETA FOLD FAMILY PROTEIN"/>
    <property type="match status" value="1"/>
</dbReference>
<gene>
    <name evidence="2" type="ORF">I6G38_20195</name>
</gene>
<proteinExistence type="predicted"/>
<dbReference type="EMBL" id="CP065714">
    <property type="protein sequence ID" value="QPT11222.1"/>
    <property type="molecule type" value="Genomic_DNA"/>
</dbReference>
<protein>
    <submittedName>
        <fullName evidence="2">Alpha/beta fold hydrolase</fullName>
    </submittedName>
</protein>
<geneLocation type="plasmid" evidence="2 3">
    <name>unnamed1</name>
</geneLocation>
<dbReference type="PRINTS" id="PR00111">
    <property type="entry name" value="ABHYDROLASE"/>
</dbReference>
<organism evidence="2 3">
    <name type="scientific">Sphingomonas paucimobilis</name>
    <name type="common">Pseudomonas paucimobilis</name>
    <dbReference type="NCBI Taxonomy" id="13689"/>
    <lineage>
        <taxon>Bacteria</taxon>
        <taxon>Pseudomonadati</taxon>
        <taxon>Pseudomonadota</taxon>
        <taxon>Alphaproteobacteria</taxon>
        <taxon>Sphingomonadales</taxon>
        <taxon>Sphingomonadaceae</taxon>
        <taxon>Sphingomonas</taxon>
    </lineage>
</organism>
<dbReference type="GO" id="GO:0016787">
    <property type="term" value="F:hydrolase activity"/>
    <property type="evidence" value="ECO:0007669"/>
    <property type="project" value="UniProtKB-KW"/>
</dbReference>
<dbReference type="InterPro" id="IPR050471">
    <property type="entry name" value="AB_hydrolase"/>
</dbReference>
<name>A0A7T3AEQ5_SPHPI</name>
<keyword evidence="2" id="KW-0614">Plasmid</keyword>
<dbReference type="InterPro" id="IPR000073">
    <property type="entry name" value="AB_hydrolase_1"/>
</dbReference>
<dbReference type="PANTHER" id="PTHR43433:SF4">
    <property type="entry name" value="NON-HEME CHLOROPEROXIDASE-RELATED"/>
    <property type="match status" value="1"/>
</dbReference>
<sequence>MTDRAPLLLLPGLLCDARLWDDQLAGLADIADAQVADLTLDDSVSEMAARALAHAPLRFALAGLSMGGYVAFEIMRQAPVRVMRLALIATSAAPDPPVRANARRAAMRSLELGRFLGVTGRLLPQLVHPDHVEGPVGDAVQAMAARVGGDAFLRQQRAILGRPDSRPLLPRIAVPTLIAVGDGDRLTPPAEAHAMHAALPAAQFHLFHSCGHLPPLERPDETTNVLRHWLGQGENA</sequence>
<evidence type="ECO:0000259" key="1">
    <source>
        <dbReference type="Pfam" id="PF12697"/>
    </source>
</evidence>
<dbReference type="Gene3D" id="3.40.50.1820">
    <property type="entry name" value="alpha/beta hydrolase"/>
    <property type="match status" value="1"/>
</dbReference>
<dbReference type="InterPro" id="IPR029058">
    <property type="entry name" value="AB_hydrolase_fold"/>
</dbReference>
<dbReference type="SUPFAM" id="SSF53474">
    <property type="entry name" value="alpha/beta-Hydrolases"/>
    <property type="match status" value="1"/>
</dbReference>
<keyword evidence="2" id="KW-0378">Hydrolase</keyword>
<evidence type="ECO:0000313" key="2">
    <source>
        <dbReference type="EMBL" id="QPT11222.1"/>
    </source>
</evidence>
<feature type="domain" description="AB hydrolase-1" evidence="1">
    <location>
        <begin position="37"/>
        <end position="222"/>
    </location>
</feature>
<accession>A0A7T3AEQ5</accession>
<evidence type="ECO:0000313" key="3">
    <source>
        <dbReference type="Proteomes" id="UP000594836"/>
    </source>
</evidence>
<reference evidence="2 3" key="1">
    <citation type="submission" date="2020-12" db="EMBL/GenBank/DDBJ databases">
        <title>FDA dAtabase for Regulatory Grade micrObial Sequences (FDA-ARGOS): Supporting development and validation of Infectious Disease Dx tests.</title>
        <authorList>
            <person name="Sproer C."/>
            <person name="Gronow S."/>
            <person name="Severitt S."/>
            <person name="Schroder I."/>
            <person name="Tallon L."/>
            <person name="Sadzewicz L."/>
            <person name="Zhao X."/>
            <person name="Boylan J."/>
            <person name="Ott S."/>
            <person name="Bowen H."/>
            <person name="Vavikolanu K."/>
            <person name="Mehta A."/>
            <person name="Aluvathingal J."/>
            <person name="Nadendla S."/>
            <person name="Lowell S."/>
            <person name="Myers T."/>
            <person name="Yan Y."/>
            <person name="Sichtig H."/>
        </authorList>
    </citation>
    <scope>NUCLEOTIDE SEQUENCE [LARGE SCALE GENOMIC DNA]</scope>
    <source>
        <strain evidence="2 3">FDAARGOS_881</strain>
        <plasmid evidence="2 3">unnamed1</plasmid>
    </source>
</reference>
<dbReference type="Proteomes" id="UP000594836">
    <property type="component" value="Plasmid unnamed1"/>
</dbReference>
<dbReference type="RefSeq" id="WP_197939368.1">
    <property type="nucleotide sequence ID" value="NZ_CP065714.1"/>
</dbReference>
<dbReference type="AlphaFoldDB" id="A0A7T3AEQ5"/>